<name>A0AA38H4H4_9TREE</name>
<comment type="caution">
    <text evidence="5">The sequence shown here is derived from an EMBL/GenBank/DDBJ whole genome shotgun (WGS) entry which is preliminary data.</text>
</comment>
<dbReference type="GO" id="GO:0005525">
    <property type="term" value="F:GTP binding"/>
    <property type="evidence" value="ECO:0007669"/>
    <property type="project" value="UniProtKB-UniRule"/>
</dbReference>
<dbReference type="InterPro" id="IPR006762">
    <property type="entry name" value="Gtr1_RagA"/>
</dbReference>
<comment type="similarity">
    <text evidence="1 4">Belongs to the GTR/RAG GTP-binding protein family.</text>
</comment>
<dbReference type="GO" id="GO:0005634">
    <property type="term" value="C:nucleus"/>
    <property type="evidence" value="ECO:0007669"/>
    <property type="project" value="TreeGrafter"/>
</dbReference>
<dbReference type="CDD" id="cd11384">
    <property type="entry name" value="RagA_like"/>
    <property type="match status" value="1"/>
</dbReference>
<dbReference type="AlphaFoldDB" id="A0AA38H4H4"/>
<dbReference type="FunFam" id="3.40.50.300:FF:000488">
    <property type="entry name" value="Small monomeric GTPase (Gtr1)"/>
    <property type="match status" value="1"/>
</dbReference>
<dbReference type="InterPro" id="IPR039397">
    <property type="entry name" value="RagA/B"/>
</dbReference>
<dbReference type="GO" id="GO:0000329">
    <property type="term" value="C:fungal-type vacuole membrane"/>
    <property type="evidence" value="ECO:0007669"/>
    <property type="project" value="TreeGrafter"/>
</dbReference>
<comment type="subunit">
    <text evidence="4">Component of the GSE complex.</text>
</comment>
<keyword evidence="6" id="KW-1185">Reference proteome</keyword>
<accession>A0AA38H4H4</accession>
<dbReference type="Gene3D" id="3.40.50.300">
    <property type="entry name" value="P-loop containing nucleotide triphosphate hydrolases"/>
    <property type="match status" value="1"/>
</dbReference>
<gene>
    <name evidence="5" type="ORF">MKK02DRAFT_38264</name>
</gene>
<dbReference type="Gene3D" id="3.30.450.190">
    <property type="match status" value="1"/>
</dbReference>
<dbReference type="InterPro" id="IPR027417">
    <property type="entry name" value="P-loop_NTPase"/>
</dbReference>
<dbReference type="Proteomes" id="UP001164286">
    <property type="component" value="Unassembled WGS sequence"/>
</dbReference>
<dbReference type="GO" id="GO:0010507">
    <property type="term" value="P:negative regulation of autophagy"/>
    <property type="evidence" value="ECO:0007669"/>
    <property type="project" value="TreeGrafter"/>
</dbReference>
<dbReference type="GO" id="GO:0003924">
    <property type="term" value="F:GTPase activity"/>
    <property type="evidence" value="ECO:0007669"/>
    <property type="project" value="UniProtKB-UniRule"/>
</dbReference>
<protein>
    <recommendedName>
        <fullName evidence="4">GTP-binding protein</fullName>
    </recommendedName>
</protein>
<reference evidence="5" key="1">
    <citation type="journal article" date="2022" name="G3 (Bethesda)">
        <title>High quality genome of the basidiomycete yeast Dioszegia hungarica PDD-24b-2 isolated from cloud water.</title>
        <authorList>
            <person name="Jarrige D."/>
            <person name="Haridas S."/>
            <person name="Bleykasten-Grosshans C."/>
            <person name="Joly M."/>
            <person name="Nadalig T."/>
            <person name="Sancelme M."/>
            <person name="Vuilleumier S."/>
            <person name="Grigoriev I.V."/>
            <person name="Amato P."/>
            <person name="Bringel F."/>
        </authorList>
    </citation>
    <scope>NUCLEOTIDE SEQUENCE</scope>
    <source>
        <strain evidence="5">PDD-24b-2</strain>
    </source>
</reference>
<evidence type="ECO:0000313" key="5">
    <source>
        <dbReference type="EMBL" id="KAI9633605.1"/>
    </source>
</evidence>
<evidence type="ECO:0000256" key="4">
    <source>
        <dbReference type="RuleBase" id="RU367014"/>
    </source>
</evidence>
<evidence type="ECO:0000256" key="1">
    <source>
        <dbReference type="ARBA" id="ARBA00007756"/>
    </source>
</evidence>
<dbReference type="PANTHER" id="PTHR11259">
    <property type="entry name" value="RAS-RELATED GTP BINDING RAG/GTR YEAST"/>
    <property type="match status" value="1"/>
</dbReference>
<evidence type="ECO:0000256" key="3">
    <source>
        <dbReference type="ARBA" id="ARBA00023134"/>
    </source>
</evidence>
<dbReference type="GeneID" id="77729221"/>
<dbReference type="EMBL" id="JAKWFO010000008">
    <property type="protein sequence ID" value="KAI9633605.1"/>
    <property type="molecule type" value="Genomic_DNA"/>
</dbReference>
<evidence type="ECO:0000256" key="2">
    <source>
        <dbReference type="ARBA" id="ARBA00022741"/>
    </source>
</evidence>
<dbReference type="GO" id="GO:0009267">
    <property type="term" value="P:cellular response to starvation"/>
    <property type="evidence" value="ECO:0007669"/>
    <property type="project" value="TreeGrafter"/>
</dbReference>
<dbReference type="RefSeq" id="XP_052943382.1">
    <property type="nucleotide sequence ID" value="XM_053090016.1"/>
</dbReference>
<dbReference type="GO" id="GO:1990131">
    <property type="term" value="C:Gtr1-Gtr2 GTPase complex"/>
    <property type="evidence" value="ECO:0007669"/>
    <property type="project" value="UniProtKB-UniRule"/>
</dbReference>
<dbReference type="GO" id="GO:1904263">
    <property type="term" value="P:positive regulation of TORC1 signaling"/>
    <property type="evidence" value="ECO:0007669"/>
    <property type="project" value="TreeGrafter"/>
</dbReference>
<evidence type="ECO:0000313" key="6">
    <source>
        <dbReference type="Proteomes" id="UP001164286"/>
    </source>
</evidence>
<proteinExistence type="inferred from homology"/>
<sequence length="385" mass="43163">MSAAARRSKLLLMGKSGSGKTSMRSVIFSNYSAKDTRRLGATIDVDQSTVRFLGSLVLNLWDCGGQNAFVDNYLTAQQSTIFANVAVLIYVFDITSTEWEADLKYFDEILTALRENSGDAGVWVLINKMDLADKEDPARKKYEERKADVIAVEERIRRERKEKAEKSGKKIPEGEEGGSIRCFATSIWDESLYKAWSSIVHTLIPNIGLITSHLTFLRDLCLAAEVVVFETETFLVIAKSGTPLDTDPSELDVAETESGIGKLDRQRFEKISEIVKGFRKTCQRTGEQWLGFESTFDQCSVIVEPMTRNSFVLVVSNDSRIETAMLQYNLNMARNHFSEFSQKPSLDRKCGLCRGSKELKYEAEGDDDPSVMAWDDCGRGLQLLG</sequence>
<dbReference type="SUPFAM" id="SSF52540">
    <property type="entry name" value="P-loop containing nucleoside triphosphate hydrolases"/>
    <property type="match status" value="1"/>
</dbReference>
<keyword evidence="3 4" id="KW-0342">GTP-binding</keyword>
<dbReference type="PANTHER" id="PTHR11259:SF1">
    <property type="entry name" value="RAS-RELATED GTP-BINDING PROTEIN"/>
    <property type="match status" value="1"/>
</dbReference>
<comment type="function">
    <text evidence="4">GTPase involved in activation of the TORC1 signaling pathway, which promotes growth and represses autophagy in nutrient-rich conditions.</text>
</comment>
<dbReference type="Pfam" id="PF04670">
    <property type="entry name" value="Gtr1_RagA"/>
    <property type="match status" value="1"/>
</dbReference>
<keyword evidence="2 4" id="KW-0547">Nucleotide-binding</keyword>
<organism evidence="5 6">
    <name type="scientific">Dioszegia hungarica</name>
    <dbReference type="NCBI Taxonomy" id="4972"/>
    <lineage>
        <taxon>Eukaryota</taxon>
        <taxon>Fungi</taxon>
        <taxon>Dikarya</taxon>
        <taxon>Basidiomycota</taxon>
        <taxon>Agaricomycotina</taxon>
        <taxon>Tremellomycetes</taxon>
        <taxon>Tremellales</taxon>
        <taxon>Bulleribasidiaceae</taxon>
        <taxon>Dioszegia</taxon>
    </lineage>
</organism>